<keyword evidence="1" id="KW-0732">Signal</keyword>
<sequence>MGISFRSIFSIFFSLAVYSLDCYKFNCKSSDMLFVNETCIFYEPTQGKYWLNECPKYFYCPIPAPIQEINSTCQYIPKPSSYLWPGEPCTSNSSCITNACIDSICIGNTAGESCKSDGDCNPGLFCNSEKCTQQINTGSYGCSRDEDCVNSSFCNFTGNPATSICVLGYSLASSQAIANCENGVSNLCQNIACIGGNNPVCNVKLSSQLLPKACQSSNDCQIDGNLSEYLPSCECAFNPNGKAYCGLYPGDKLYQQYLIMLQDWIKSDIINKCNTERRGISPCMQAYYPNYLKLAYYASLVSAYPQLQNAPNCAQQIYLSNYWGFLQQINDQDEYSNSNQILLSLALLFILY</sequence>
<evidence type="ECO:0000256" key="1">
    <source>
        <dbReference type="SAM" id="SignalP"/>
    </source>
</evidence>
<feature type="signal peptide" evidence="1">
    <location>
        <begin position="1"/>
        <end position="19"/>
    </location>
</feature>
<feature type="chain" id="PRO_5043392592" description="Dickkopf N-terminal cysteine-rich domain-containing protein" evidence="1">
    <location>
        <begin position="20"/>
        <end position="352"/>
    </location>
</feature>
<name>A0AAU9JWK8_9CILI</name>
<dbReference type="AlphaFoldDB" id="A0AAU9JWK8"/>
<evidence type="ECO:0000313" key="3">
    <source>
        <dbReference type="Proteomes" id="UP001162131"/>
    </source>
</evidence>
<dbReference type="EMBL" id="CAJZBQ010000047">
    <property type="protein sequence ID" value="CAG9329269.1"/>
    <property type="molecule type" value="Genomic_DNA"/>
</dbReference>
<evidence type="ECO:0008006" key="4">
    <source>
        <dbReference type="Google" id="ProtNLM"/>
    </source>
</evidence>
<comment type="caution">
    <text evidence="2">The sequence shown here is derived from an EMBL/GenBank/DDBJ whole genome shotgun (WGS) entry which is preliminary data.</text>
</comment>
<protein>
    <recommendedName>
        <fullName evidence="4">Dickkopf N-terminal cysteine-rich domain-containing protein</fullName>
    </recommendedName>
</protein>
<proteinExistence type="predicted"/>
<dbReference type="Proteomes" id="UP001162131">
    <property type="component" value="Unassembled WGS sequence"/>
</dbReference>
<organism evidence="2 3">
    <name type="scientific">Blepharisma stoltei</name>
    <dbReference type="NCBI Taxonomy" id="1481888"/>
    <lineage>
        <taxon>Eukaryota</taxon>
        <taxon>Sar</taxon>
        <taxon>Alveolata</taxon>
        <taxon>Ciliophora</taxon>
        <taxon>Postciliodesmatophora</taxon>
        <taxon>Heterotrichea</taxon>
        <taxon>Heterotrichida</taxon>
        <taxon>Blepharismidae</taxon>
        <taxon>Blepharisma</taxon>
    </lineage>
</organism>
<reference evidence="2" key="1">
    <citation type="submission" date="2021-09" db="EMBL/GenBank/DDBJ databases">
        <authorList>
            <consortium name="AG Swart"/>
            <person name="Singh M."/>
            <person name="Singh A."/>
            <person name="Seah K."/>
            <person name="Emmerich C."/>
        </authorList>
    </citation>
    <scope>NUCLEOTIDE SEQUENCE</scope>
    <source>
        <strain evidence="2">ATCC30299</strain>
    </source>
</reference>
<accession>A0AAU9JWK8</accession>
<gene>
    <name evidence="2" type="ORF">BSTOLATCC_MIC48095</name>
</gene>
<keyword evidence="3" id="KW-1185">Reference proteome</keyword>
<evidence type="ECO:0000313" key="2">
    <source>
        <dbReference type="EMBL" id="CAG9329269.1"/>
    </source>
</evidence>